<evidence type="ECO:0000313" key="2">
    <source>
        <dbReference type="EMBL" id="KAE9076526.1"/>
    </source>
</evidence>
<feature type="region of interest" description="Disordered" evidence="1">
    <location>
        <begin position="233"/>
        <end position="270"/>
    </location>
</feature>
<name>A0A6G0K470_9STRA</name>
<dbReference type="EMBL" id="QXFX01002486">
    <property type="protein sequence ID" value="KAE9076526.1"/>
    <property type="molecule type" value="Genomic_DNA"/>
</dbReference>
<evidence type="ECO:0000313" key="3">
    <source>
        <dbReference type="Proteomes" id="UP000488956"/>
    </source>
</evidence>
<feature type="compositionally biased region" description="Polar residues" evidence="1">
    <location>
        <begin position="104"/>
        <end position="121"/>
    </location>
</feature>
<organism evidence="2 3">
    <name type="scientific">Phytophthora fragariae</name>
    <dbReference type="NCBI Taxonomy" id="53985"/>
    <lineage>
        <taxon>Eukaryota</taxon>
        <taxon>Sar</taxon>
        <taxon>Stramenopiles</taxon>
        <taxon>Oomycota</taxon>
        <taxon>Peronosporomycetes</taxon>
        <taxon>Peronosporales</taxon>
        <taxon>Peronosporaceae</taxon>
        <taxon>Phytophthora</taxon>
    </lineage>
</organism>
<dbReference type="AlphaFoldDB" id="A0A6G0K470"/>
<comment type="caution">
    <text evidence="2">The sequence shown here is derived from an EMBL/GenBank/DDBJ whole genome shotgun (WGS) entry which is preliminary data.</text>
</comment>
<evidence type="ECO:0000256" key="1">
    <source>
        <dbReference type="SAM" id="MobiDB-lite"/>
    </source>
</evidence>
<feature type="compositionally biased region" description="Low complexity" evidence="1">
    <location>
        <begin position="1"/>
        <end position="36"/>
    </location>
</feature>
<sequence length="362" mass="38497">MKAAQTPTKTAQTPTKEARTLTKAAQTPTKAAIPKKAAQRTAKAVAPEKAAQTPKKVEQRKKKAAQRTTKAAGPEKAAQTPKNAAVPKTAGQTPKKVAAPKKLVQSTTAGQSTMMGQSTMVGQSPMVGQSVAVSASQIDTTVTLSQGTLNTLFDSSSESDTELSPSAVPRAFGMSPSDIPTETAHFEAAVNLQLLSEASGLVSAAELDEEQTTPVRTLHPRTVVKYDVNFVPEDGDEANYESFDSSESEEGDIGDEEDEPERGGDADEDDVLSESDAVQMNEACIALLMIGNTTLTKKEIKHREAALRATAWTPTSSDFEVSDNAYVGMGDEMAQPVPELLALADPPPLQTFLYFMPKSLWL</sequence>
<feature type="region of interest" description="Disordered" evidence="1">
    <location>
        <begin position="1"/>
        <end position="121"/>
    </location>
</feature>
<protein>
    <submittedName>
        <fullName evidence="2">Uncharacterized protein</fullName>
    </submittedName>
</protein>
<proteinExistence type="predicted"/>
<reference evidence="2 3" key="1">
    <citation type="submission" date="2018-09" db="EMBL/GenBank/DDBJ databases">
        <title>Genomic investigation of the strawberry pathogen Phytophthora fragariae indicates pathogenicity is determined by transcriptional variation in three key races.</title>
        <authorList>
            <person name="Adams T.M."/>
            <person name="Armitage A.D."/>
            <person name="Sobczyk M.K."/>
            <person name="Bates H.J."/>
            <person name="Dunwell J.M."/>
            <person name="Nellist C.F."/>
            <person name="Harrison R.J."/>
        </authorList>
    </citation>
    <scope>NUCLEOTIDE SEQUENCE [LARGE SCALE GENOMIC DNA]</scope>
    <source>
        <strain evidence="2 3">ONT-3</strain>
    </source>
</reference>
<gene>
    <name evidence="2" type="ORF">PF010_g23862</name>
</gene>
<dbReference type="Proteomes" id="UP000488956">
    <property type="component" value="Unassembled WGS sequence"/>
</dbReference>
<accession>A0A6G0K470</accession>